<dbReference type="Proteomes" id="UP000821865">
    <property type="component" value="Chromosome 4"/>
</dbReference>
<organism evidence="1 2">
    <name type="scientific">Dermacentor silvarum</name>
    <name type="common">Tick</name>
    <dbReference type="NCBI Taxonomy" id="543639"/>
    <lineage>
        <taxon>Eukaryota</taxon>
        <taxon>Metazoa</taxon>
        <taxon>Ecdysozoa</taxon>
        <taxon>Arthropoda</taxon>
        <taxon>Chelicerata</taxon>
        <taxon>Arachnida</taxon>
        <taxon>Acari</taxon>
        <taxon>Parasitiformes</taxon>
        <taxon>Ixodida</taxon>
        <taxon>Ixodoidea</taxon>
        <taxon>Ixodidae</taxon>
        <taxon>Rhipicephalinae</taxon>
        <taxon>Dermacentor</taxon>
    </lineage>
</organism>
<protein>
    <submittedName>
        <fullName evidence="1">Uncharacterized protein</fullName>
    </submittedName>
</protein>
<accession>A0ACB8D0B0</accession>
<gene>
    <name evidence="1" type="ORF">HPB49_022072</name>
</gene>
<evidence type="ECO:0000313" key="2">
    <source>
        <dbReference type="Proteomes" id="UP000821865"/>
    </source>
</evidence>
<keyword evidence="2" id="KW-1185">Reference proteome</keyword>
<comment type="caution">
    <text evidence="1">The sequence shown here is derived from an EMBL/GenBank/DDBJ whole genome shotgun (WGS) entry which is preliminary data.</text>
</comment>
<reference evidence="1" key="1">
    <citation type="submission" date="2020-05" db="EMBL/GenBank/DDBJ databases">
        <title>Large-scale comparative analyses of tick genomes elucidate their genetic diversity and vector capacities.</title>
        <authorList>
            <person name="Jia N."/>
            <person name="Wang J."/>
            <person name="Shi W."/>
            <person name="Du L."/>
            <person name="Sun Y."/>
            <person name="Zhan W."/>
            <person name="Jiang J."/>
            <person name="Wang Q."/>
            <person name="Zhang B."/>
            <person name="Ji P."/>
            <person name="Sakyi L.B."/>
            <person name="Cui X."/>
            <person name="Yuan T."/>
            <person name="Jiang B."/>
            <person name="Yang W."/>
            <person name="Lam T.T.-Y."/>
            <person name="Chang Q."/>
            <person name="Ding S."/>
            <person name="Wang X."/>
            <person name="Zhu J."/>
            <person name="Ruan X."/>
            <person name="Zhao L."/>
            <person name="Wei J."/>
            <person name="Que T."/>
            <person name="Du C."/>
            <person name="Cheng J."/>
            <person name="Dai P."/>
            <person name="Han X."/>
            <person name="Huang E."/>
            <person name="Gao Y."/>
            <person name="Liu J."/>
            <person name="Shao H."/>
            <person name="Ye R."/>
            <person name="Li L."/>
            <person name="Wei W."/>
            <person name="Wang X."/>
            <person name="Wang C."/>
            <person name="Yang T."/>
            <person name="Huo Q."/>
            <person name="Li W."/>
            <person name="Guo W."/>
            <person name="Chen H."/>
            <person name="Zhou L."/>
            <person name="Ni X."/>
            <person name="Tian J."/>
            <person name="Zhou Y."/>
            <person name="Sheng Y."/>
            <person name="Liu T."/>
            <person name="Pan Y."/>
            <person name="Xia L."/>
            <person name="Li J."/>
            <person name="Zhao F."/>
            <person name="Cao W."/>
        </authorList>
    </citation>
    <scope>NUCLEOTIDE SEQUENCE</scope>
    <source>
        <strain evidence="1">Dsil-2018</strain>
    </source>
</reference>
<proteinExistence type="predicted"/>
<dbReference type="EMBL" id="CM023473">
    <property type="protein sequence ID" value="KAH7954844.1"/>
    <property type="molecule type" value="Genomic_DNA"/>
</dbReference>
<sequence length="319" mass="35101">MPGTSLTPEEALELFFSLPGDSESSGNEAESSDSDFVPEIAPAESSQESDNIDTQPTRKRKRLQRKKRKSKQPADASELRDEGSDKSEAEEVEPSLWSTSEPLNIVRSPKIWDPQFSSKVPTNAAEAFALYFTDDLLDVIIEHTNREGARKYGRKWSVLSMQELKAYFGDGLHPSLPARTPTACACQRHCAALHVAVHPTVLRYMAAMSCLYAETVKARTVPPIILAPLRKQLTNQHGYQHKLRISRHRQMPQIACNNAPKAPTNDSNEKTVSTSQPGDHSAQSLPPVSRPTNDSAEVAKTPSSPKPSSGSSLDFNGRQ</sequence>
<name>A0ACB8D0B0_DERSI</name>
<evidence type="ECO:0000313" key="1">
    <source>
        <dbReference type="EMBL" id="KAH7954844.1"/>
    </source>
</evidence>